<name>A0ABY3MZT2_9GAMM</name>
<evidence type="ECO:0000256" key="6">
    <source>
        <dbReference type="ARBA" id="ARBA00023136"/>
    </source>
</evidence>
<feature type="region of interest" description="Disordered" evidence="8">
    <location>
        <begin position="428"/>
        <end position="454"/>
    </location>
</feature>
<evidence type="ECO:0000256" key="3">
    <source>
        <dbReference type="ARBA" id="ARBA00022448"/>
    </source>
</evidence>
<keyword evidence="5" id="KW-0812">Transmembrane</keyword>
<feature type="signal peptide" evidence="9">
    <location>
        <begin position="1"/>
        <end position="19"/>
    </location>
</feature>
<dbReference type="SUPFAM" id="SSF56954">
    <property type="entry name" value="Outer membrane efflux proteins (OEP)"/>
    <property type="match status" value="1"/>
</dbReference>
<accession>A0ABY3MZT2</accession>
<evidence type="ECO:0000256" key="8">
    <source>
        <dbReference type="SAM" id="MobiDB-lite"/>
    </source>
</evidence>
<dbReference type="NCBIfam" id="TIGR01844">
    <property type="entry name" value="type_I_sec_TolC"/>
    <property type="match status" value="1"/>
</dbReference>
<sequence>MHKYLIIPVLLGCSASVQALTLEQSIAQAMMNNPQLIQKYAQFEAKYKDKRAAFSDYLPQVSVYAATGYEKITYNNGREYDSELNRRELGLRVTQSLFSGFETVDEVARLDYEIKADQQALISAAENLSLEIAQIYIDLFQSQGVIELSEQNIKDHEDILNNIQNRAKKGLSSAADVAQVQSRLATANSGLLAARNNQFDLKAQYFDLVGEYPIDLHNPEVDSNYLPETLDIAIDRAKDNHPEIKASIFDVQAAEKQMDRDKSGFWPKIDLELDINNNDNIGGFEGPDDDGRIMLTMSYDIYSGGRTTARTEASAWRKEEAKAIRNNTYRQVIEGTTLAWNAFHFVGEQKGFYRQNVDFATQTEKGYMQQFVIGRRSLLDVLDSKIELFNARKNYLKASFDEKKARYRLINATGKLIEELRVDTPDAWKLKDNDDEENNQTDETTSSTAQEVSN</sequence>
<comment type="similarity">
    <text evidence="2">Belongs to the outer membrane factor (OMF) (TC 1.B.17) family.</text>
</comment>
<evidence type="ECO:0000256" key="9">
    <source>
        <dbReference type="SAM" id="SignalP"/>
    </source>
</evidence>
<evidence type="ECO:0000256" key="4">
    <source>
        <dbReference type="ARBA" id="ARBA00022452"/>
    </source>
</evidence>
<keyword evidence="6" id="KW-0472">Membrane</keyword>
<comment type="subcellular location">
    <subcellularLocation>
        <location evidence="1">Cell outer membrane</location>
    </subcellularLocation>
</comment>
<dbReference type="InterPro" id="IPR010130">
    <property type="entry name" value="T1SS_OMP_TolC"/>
</dbReference>
<keyword evidence="9" id="KW-0732">Signal</keyword>
<keyword evidence="3" id="KW-0813">Transport</keyword>
<dbReference type="PANTHER" id="PTHR30026:SF22">
    <property type="entry name" value="OUTER MEMBRANE EFFLUX PROTEIN"/>
    <property type="match status" value="1"/>
</dbReference>
<reference evidence="10 11" key="1">
    <citation type="submission" date="2019-08" db="EMBL/GenBank/DDBJ databases">
        <title>Microbe sample from Colwellia echini.</title>
        <authorList>
            <person name="Christiansen L."/>
            <person name="Pathiraja D."/>
            <person name="Schultz-Johansen M."/>
            <person name="Choi I.-G."/>
            <person name="Stougaard P."/>
        </authorList>
    </citation>
    <scope>NUCLEOTIDE SEQUENCE [LARGE SCALE GENOMIC DNA]</scope>
    <source>
        <strain evidence="10 11">A3</strain>
    </source>
</reference>
<dbReference type="EMBL" id="PJAI02000002">
    <property type="protein sequence ID" value="TYK66724.1"/>
    <property type="molecule type" value="Genomic_DNA"/>
</dbReference>
<evidence type="ECO:0000256" key="2">
    <source>
        <dbReference type="ARBA" id="ARBA00007613"/>
    </source>
</evidence>
<comment type="caution">
    <text evidence="10">The sequence shown here is derived from an EMBL/GenBank/DDBJ whole genome shotgun (WGS) entry which is preliminary data.</text>
</comment>
<evidence type="ECO:0000256" key="5">
    <source>
        <dbReference type="ARBA" id="ARBA00022692"/>
    </source>
</evidence>
<dbReference type="InterPro" id="IPR003423">
    <property type="entry name" value="OMP_efflux"/>
</dbReference>
<dbReference type="Proteomes" id="UP000815846">
    <property type="component" value="Unassembled WGS sequence"/>
</dbReference>
<evidence type="ECO:0000256" key="7">
    <source>
        <dbReference type="ARBA" id="ARBA00023237"/>
    </source>
</evidence>
<keyword evidence="4" id="KW-1134">Transmembrane beta strand</keyword>
<dbReference type="InterPro" id="IPR051906">
    <property type="entry name" value="TolC-like"/>
</dbReference>
<proteinExistence type="inferred from homology"/>
<dbReference type="Pfam" id="PF02321">
    <property type="entry name" value="OEP"/>
    <property type="match status" value="2"/>
</dbReference>
<dbReference type="Gene3D" id="1.20.1600.10">
    <property type="entry name" value="Outer membrane efflux proteins (OEP)"/>
    <property type="match status" value="1"/>
</dbReference>
<keyword evidence="7" id="KW-0998">Cell outer membrane</keyword>
<dbReference type="PANTHER" id="PTHR30026">
    <property type="entry name" value="OUTER MEMBRANE PROTEIN TOLC"/>
    <property type="match status" value="1"/>
</dbReference>
<gene>
    <name evidence="10" type="ORF">CWS31_002685</name>
</gene>
<protein>
    <submittedName>
        <fullName evidence="10">TolC family outer membrane protein</fullName>
    </submittedName>
</protein>
<feature type="chain" id="PRO_5046799965" evidence="9">
    <location>
        <begin position="20"/>
        <end position="454"/>
    </location>
</feature>
<keyword evidence="11" id="KW-1185">Reference proteome</keyword>
<dbReference type="RefSeq" id="WP_101343782.1">
    <property type="nucleotide sequence ID" value="NZ_PJAI02000002.1"/>
</dbReference>
<evidence type="ECO:0000256" key="1">
    <source>
        <dbReference type="ARBA" id="ARBA00004442"/>
    </source>
</evidence>
<evidence type="ECO:0000313" key="10">
    <source>
        <dbReference type="EMBL" id="TYK66724.1"/>
    </source>
</evidence>
<evidence type="ECO:0000313" key="11">
    <source>
        <dbReference type="Proteomes" id="UP000815846"/>
    </source>
</evidence>
<organism evidence="10 11">
    <name type="scientific">Colwellia echini</name>
    <dbReference type="NCBI Taxonomy" id="1982103"/>
    <lineage>
        <taxon>Bacteria</taxon>
        <taxon>Pseudomonadati</taxon>
        <taxon>Pseudomonadota</taxon>
        <taxon>Gammaproteobacteria</taxon>
        <taxon>Alteromonadales</taxon>
        <taxon>Colwelliaceae</taxon>
        <taxon>Colwellia</taxon>
    </lineage>
</organism>